<dbReference type="Proteomes" id="UP000500767">
    <property type="component" value="Chromosome"/>
</dbReference>
<evidence type="ECO:0000259" key="4">
    <source>
        <dbReference type="SMART" id="SM00382"/>
    </source>
</evidence>
<feature type="transmembrane region" description="Helical" evidence="3">
    <location>
        <begin position="52"/>
        <end position="72"/>
    </location>
</feature>
<keyword evidence="6" id="KW-1185">Reference proteome</keyword>
<dbReference type="InterPro" id="IPR050130">
    <property type="entry name" value="ClpA_ClpB"/>
</dbReference>
<gene>
    <name evidence="5" type="ORF">HN018_07595</name>
</gene>
<feature type="domain" description="AAA+ ATPase" evidence="4">
    <location>
        <begin position="167"/>
        <end position="311"/>
    </location>
</feature>
<sequence length="444" mass="48326">MKGLLPMATRLMPLMMLAFLTLATVQIIMQLHLSPEHMLQVMLSWLTKLGPFYAGAGALAWALVIGGIGYEWRAGIADRRSRAAGRNLRVDAWARRRKRGWMMDVLARLTNRAALEDMLSKQEKATVIDSVALSATLRSQVIGQDQVCEDIAQQLRRRLALQVRGKPVGIFLLAGPPGTGKTYLAKRLAAALGRKLLHFDMTQMSSPHAATQLFGSPKGYVGSDTYGKLTGGLKETPDSVVLLDEIEKAHPDVFKKFLSAWNDGHVTEASVGTQVSTTRAIFVLTSNIATEALSEIAERHVDDPEAMRQASVDALRLAGFAPEVLNRLDRIFVFRSLGGLDVARVAALEIEAMIASYGLEVDAGGIDPSLLFEVMQKQDRLGQGASARDLVRSIEEMVSDGLIEARQKGAHRVRLEKGEDGIITRIADLKSPGKDVPAAMTAVP</sequence>
<dbReference type="RefSeq" id="WP_171834916.1">
    <property type="nucleotide sequence ID" value="NZ_CP053708.1"/>
</dbReference>
<dbReference type="GO" id="GO:0034605">
    <property type="term" value="P:cellular response to heat"/>
    <property type="evidence" value="ECO:0007669"/>
    <property type="project" value="TreeGrafter"/>
</dbReference>
<dbReference type="GO" id="GO:0005737">
    <property type="term" value="C:cytoplasm"/>
    <property type="evidence" value="ECO:0007669"/>
    <property type="project" value="TreeGrafter"/>
</dbReference>
<dbReference type="Gene3D" id="3.40.50.300">
    <property type="entry name" value="P-loop containing nucleotide triphosphate hydrolases"/>
    <property type="match status" value="1"/>
</dbReference>
<evidence type="ECO:0000313" key="5">
    <source>
        <dbReference type="EMBL" id="QKE89927.1"/>
    </source>
</evidence>
<evidence type="ECO:0000256" key="3">
    <source>
        <dbReference type="SAM" id="Phobius"/>
    </source>
</evidence>
<dbReference type="KEGG" id="lck:HN018_07595"/>
<keyword evidence="3" id="KW-1133">Transmembrane helix</keyword>
<dbReference type="InterPro" id="IPR027417">
    <property type="entry name" value="P-loop_NTPase"/>
</dbReference>
<dbReference type="GO" id="GO:0008233">
    <property type="term" value="F:peptidase activity"/>
    <property type="evidence" value="ECO:0007669"/>
    <property type="project" value="UniProtKB-KW"/>
</dbReference>
<keyword evidence="1" id="KW-0547">Nucleotide-binding</keyword>
<keyword evidence="5" id="KW-0645">Protease</keyword>
<evidence type="ECO:0000313" key="6">
    <source>
        <dbReference type="Proteomes" id="UP000500767"/>
    </source>
</evidence>
<dbReference type="GO" id="GO:0016887">
    <property type="term" value="F:ATP hydrolysis activity"/>
    <property type="evidence" value="ECO:0007669"/>
    <property type="project" value="InterPro"/>
</dbReference>
<evidence type="ECO:0000256" key="2">
    <source>
        <dbReference type="ARBA" id="ARBA00022840"/>
    </source>
</evidence>
<dbReference type="EMBL" id="CP053708">
    <property type="protein sequence ID" value="QKE89927.1"/>
    <property type="molecule type" value="Genomic_DNA"/>
</dbReference>
<dbReference type="Pfam" id="PF07724">
    <property type="entry name" value="AAA_2"/>
    <property type="match status" value="1"/>
</dbReference>
<dbReference type="AlphaFoldDB" id="A0A6M8HNR9"/>
<dbReference type="InterPro" id="IPR003593">
    <property type="entry name" value="AAA+_ATPase"/>
</dbReference>
<organism evidence="5 6">
    <name type="scientific">Lichenicola cladoniae</name>
    <dbReference type="NCBI Taxonomy" id="1484109"/>
    <lineage>
        <taxon>Bacteria</taxon>
        <taxon>Pseudomonadati</taxon>
        <taxon>Pseudomonadota</taxon>
        <taxon>Alphaproteobacteria</taxon>
        <taxon>Acetobacterales</taxon>
        <taxon>Acetobacteraceae</taxon>
        <taxon>Lichenicola</taxon>
    </lineage>
</organism>
<dbReference type="SUPFAM" id="SSF52540">
    <property type="entry name" value="P-loop containing nucleoside triphosphate hydrolases"/>
    <property type="match status" value="1"/>
</dbReference>
<protein>
    <submittedName>
        <fullName evidence="5">ATP-dependent Clp protease ATP-binding subunit</fullName>
    </submittedName>
</protein>
<keyword evidence="3" id="KW-0472">Membrane</keyword>
<dbReference type="SMART" id="SM00382">
    <property type="entry name" value="AAA"/>
    <property type="match status" value="1"/>
</dbReference>
<dbReference type="PRINTS" id="PR00300">
    <property type="entry name" value="CLPPROTEASEA"/>
</dbReference>
<keyword evidence="5" id="KW-0378">Hydrolase</keyword>
<dbReference type="InterPro" id="IPR003959">
    <property type="entry name" value="ATPase_AAA_core"/>
</dbReference>
<keyword evidence="2 5" id="KW-0067">ATP-binding</keyword>
<dbReference type="PANTHER" id="PTHR11638:SF18">
    <property type="entry name" value="HEAT SHOCK PROTEIN 104"/>
    <property type="match status" value="1"/>
</dbReference>
<keyword evidence="3" id="KW-0812">Transmembrane</keyword>
<evidence type="ECO:0000256" key="1">
    <source>
        <dbReference type="ARBA" id="ARBA00022741"/>
    </source>
</evidence>
<dbReference type="InterPro" id="IPR001270">
    <property type="entry name" value="ClpA/B"/>
</dbReference>
<reference evidence="5 6" key="1">
    <citation type="journal article" date="2014" name="World J. Microbiol. Biotechnol.">
        <title>Biodiversity and physiological characteristics of Antarctic and Arctic lichens-associated bacteria.</title>
        <authorList>
            <person name="Lee Y.M."/>
            <person name="Kim E.H."/>
            <person name="Lee H.K."/>
            <person name="Hong S.G."/>
        </authorList>
    </citation>
    <scope>NUCLEOTIDE SEQUENCE [LARGE SCALE GENOMIC DNA]</scope>
    <source>
        <strain evidence="5 6">PAMC 26569</strain>
    </source>
</reference>
<dbReference type="PANTHER" id="PTHR11638">
    <property type="entry name" value="ATP-DEPENDENT CLP PROTEASE"/>
    <property type="match status" value="1"/>
</dbReference>
<proteinExistence type="predicted"/>
<accession>A0A6M8HNR9</accession>
<name>A0A6M8HNR9_9PROT</name>
<feature type="transmembrane region" description="Helical" evidence="3">
    <location>
        <begin position="12"/>
        <end position="32"/>
    </location>
</feature>
<dbReference type="GO" id="GO:0006508">
    <property type="term" value="P:proteolysis"/>
    <property type="evidence" value="ECO:0007669"/>
    <property type="project" value="UniProtKB-KW"/>
</dbReference>
<dbReference type="GO" id="GO:0005524">
    <property type="term" value="F:ATP binding"/>
    <property type="evidence" value="ECO:0007669"/>
    <property type="project" value="UniProtKB-KW"/>
</dbReference>